<dbReference type="AlphaFoldDB" id="A0A091B414"/>
<accession>A0A091B414</accession>
<organism evidence="2 3">
    <name type="scientific">Arenimonas malthae CC-JY-1</name>
    <dbReference type="NCBI Taxonomy" id="1384054"/>
    <lineage>
        <taxon>Bacteria</taxon>
        <taxon>Pseudomonadati</taxon>
        <taxon>Pseudomonadota</taxon>
        <taxon>Gammaproteobacteria</taxon>
        <taxon>Lysobacterales</taxon>
        <taxon>Lysobacteraceae</taxon>
        <taxon>Arenimonas</taxon>
    </lineage>
</organism>
<protein>
    <recommendedName>
        <fullName evidence="1">Rhodanese domain-containing protein</fullName>
    </recommendedName>
</protein>
<dbReference type="InterPro" id="IPR001763">
    <property type="entry name" value="Rhodanese-like_dom"/>
</dbReference>
<dbReference type="InterPro" id="IPR036873">
    <property type="entry name" value="Rhodanese-like_dom_sf"/>
</dbReference>
<dbReference type="GO" id="GO:0004792">
    <property type="term" value="F:thiosulfate-cyanide sulfurtransferase activity"/>
    <property type="evidence" value="ECO:0007669"/>
    <property type="project" value="TreeGrafter"/>
</dbReference>
<dbReference type="Pfam" id="PF00581">
    <property type="entry name" value="Rhodanese"/>
    <property type="match status" value="1"/>
</dbReference>
<dbReference type="PANTHER" id="PTHR44086">
    <property type="entry name" value="THIOSULFATE SULFURTRANSFERASE RDL2, MITOCHONDRIAL-RELATED"/>
    <property type="match status" value="1"/>
</dbReference>
<reference evidence="2 3" key="1">
    <citation type="submission" date="2013-09" db="EMBL/GenBank/DDBJ databases">
        <title>Genome sequencing of Arenimonas malthae.</title>
        <authorList>
            <person name="Chen F."/>
            <person name="Wang G."/>
        </authorList>
    </citation>
    <scope>NUCLEOTIDE SEQUENCE [LARGE SCALE GENOMIC DNA]</scope>
    <source>
        <strain evidence="2 3">CC-JY-1</strain>
    </source>
</reference>
<name>A0A091B414_9GAMM</name>
<dbReference type="eggNOG" id="COG0607">
    <property type="taxonomic scope" value="Bacteria"/>
</dbReference>
<dbReference type="PANTHER" id="PTHR44086:SF10">
    <property type="entry name" value="THIOSULFATE SULFURTRANSFERASE_RHODANESE-LIKE DOMAIN-CONTAINING PROTEIN 3"/>
    <property type="match status" value="1"/>
</dbReference>
<gene>
    <name evidence="2" type="ORF">N790_07915</name>
</gene>
<proteinExistence type="predicted"/>
<feature type="domain" description="Rhodanese" evidence="1">
    <location>
        <begin position="29"/>
        <end position="129"/>
    </location>
</feature>
<keyword evidence="3" id="KW-1185">Reference proteome</keyword>
<evidence type="ECO:0000259" key="1">
    <source>
        <dbReference type="PROSITE" id="PS50206"/>
    </source>
</evidence>
<evidence type="ECO:0000313" key="2">
    <source>
        <dbReference type="EMBL" id="KFN47343.1"/>
    </source>
</evidence>
<sequence length="129" mass="13615">MPMKTVQDMVAEAKANIREIDHEQLLELQAAGTPVVDVREPAEFAAGYIPGAVNIPRGVLEFEVDGHPAVNCVKDSALGHREATIILSCRSGARSALAADALRKLGFRDPVSLAGGFNGWAAAGRPVVK</sequence>
<dbReference type="PROSITE" id="PS50206">
    <property type="entry name" value="RHODANESE_3"/>
    <property type="match status" value="1"/>
</dbReference>
<dbReference type="STRING" id="1384054.N790_07915"/>
<dbReference type="SMART" id="SM00450">
    <property type="entry name" value="RHOD"/>
    <property type="match status" value="1"/>
</dbReference>
<dbReference type="PATRIC" id="fig|1384054.3.peg.1648"/>
<comment type="caution">
    <text evidence="2">The sequence shown here is derived from an EMBL/GenBank/DDBJ whole genome shotgun (WGS) entry which is preliminary data.</text>
</comment>
<dbReference type="SUPFAM" id="SSF52821">
    <property type="entry name" value="Rhodanese/Cell cycle control phosphatase"/>
    <property type="match status" value="1"/>
</dbReference>
<evidence type="ECO:0000313" key="3">
    <source>
        <dbReference type="Proteomes" id="UP000029392"/>
    </source>
</evidence>
<dbReference type="Proteomes" id="UP000029392">
    <property type="component" value="Unassembled WGS sequence"/>
</dbReference>
<dbReference type="Gene3D" id="3.40.250.10">
    <property type="entry name" value="Rhodanese-like domain"/>
    <property type="match status" value="1"/>
</dbReference>
<dbReference type="EMBL" id="AVCH01000162">
    <property type="protein sequence ID" value="KFN47343.1"/>
    <property type="molecule type" value="Genomic_DNA"/>
</dbReference>
<dbReference type="CDD" id="cd00158">
    <property type="entry name" value="RHOD"/>
    <property type="match status" value="1"/>
</dbReference>